<dbReference type="AlphaFoldDB" id="A0A1X7TFD1"/>
<organism evidence="1">
    <name type="scientific">Amphimedon queenslandica</name>
    <name type="common">Sponge</name>
    <dbReference type="NCBI Taxonomy" id="400682"/>
    <lineage>
        <taxon>Eukaryota</taxon>
        <taxon>Metazoa</taxon>
        <taxon>Porifera</taxon>
        <taxon>Demospongiae</taxon>
        <taxon>Heteroscleromorpha</taxon>
        <taxon>Haplosclerida</taxon>
        <taxon>Niphatidae</taxon>
        <taxon>Amphimedon</taxon>
    </lineage>
</organism>
<dbReference type="EnsemblMetazoa" id="Aqu2.1.13090_001">
    <property type="protein sequence ID" value="Aqu2.1.13090_001"/>
    <property type="gene ID" value="Aqu2.1.13090"/>
</dbReference>
<evidence type="ECO:0000313" key="1">
    <source>
        <dbReference type="EnsemblMetazoa" id="Aqu2.1.13090_001"/>
    </source>
</evidence>
<protein>
    <recommendedName>
        <fullName evidence="2">Reverse transcriptase domain-containing protein</fullName>
    </recommendedName>
</protein>
<accession>A0A1X7TFD1</accession>
<name>A0A1X7TFD1_AMPQE</name>
<proteinExistence type="predicted"/>
<evidence type="ECO:0008006" key="2">
    <source>
        <dbReference type="Google" id="ProtNLM"/>
    </source>
</evidence>
<sequence>MIGCHLEQFENTHKETVRKIRESIYVDDIIMGAQSESEALKLYQESKAIFSNGGFNLRKFTTNCQVLQGKIDEMEQCKEKTGADES</sequence>
<reference evidence="1" key="1">
    <citation type="submission" date="2017-05" db="UniProtKB">
        <authorList>
            <consortium name="EnsemblMetazoa"/>
        </authorList>
    </citation>
    <scope>IDENTIFICATION</scope>
</reference>
<dbReference type="InParanoid" id="A0A1X7TFD1"/>